<evidence type="ECO:0000256" key="16">
    <source>
        <dbReference type="ARBA" id="ARBA00029570"/>
    </source>
</evidence>
<evidence type="ECO:0000256" key="5">
    <source>
        <dbReference type="ARBA" id="ARBA00004692"/>
    </source>
</evidence>
<comment type="catalytic activity">
    <reaction evidence="3">
        <text>adenosylcob(III)inamide + GTP = adenosylcob(III)inamide phosphate + GDP + H(+)</text>
        <dbReference type="Rhea" id="RHEA:15765"/>
        <dbReference type="ChEBI" id="CHEBI:2480"/>
        <dbReference type="ChEBI" id="CHEBI:15378"/>
        <dbReference type="ChEBI" id="CHEBI:37565"/>
        <dbReference type="ChEBI" id="CHEBI:58189"/>
        <dbReference type="ChEBI" id="CHEBI:58502"/>
        <dbReference type="EC" id="2.7.1.156"/>
    </reaction>
</comment>
<dbReference type="EC" id="2.7.7.62" evidence="9"/>
<comment type="function">
    <text evidence="4">Catalyzes ATP-dependent phosphorylation of adenosylcobinamide and addition of GMP to adenosylcobinamide phosphate.</text>
</comment>
<evidence type="ECO:0000256" key="2">
    <source>
        <dbReference type="ARBA" id="ARBA00000711"/>
    </source>
</evidence>
<evidence type="ECO:0000313" key="19">
    <source>
        <dbReference type="Proteomes" id="UP000290106"/>
    </source>
</evidence>
<comment type="similarity">
    <text evidence="7">Belongs to the CobU/CobP family.</text>
</comment>
<evidence type="ECO:0000256" key="15">
    <source>
        <dbReference type="ARBA" id="ARBA00023134"/>
    </source>
</evidence>
<dbReference type="EC" id="2.7.1.156" evidence="8"/>
<dbReference type="PANTHER" id="PTHR34848:SF1">
    <property type="entry name" value="BIFUNCTIONAL ADENOSYLCOBALAMIN BIOSYNTHESIS PROTEIN COBU"/>
    <property type="match status" value="1"/>
</dbReference>
<dbReference type="RefSeq" id="WP_022399300.1">
    <property type="nucleotide sequence ID" value="NZ_DAWBJR010000004.1"/>
</dbReference>
<dbReference type="AlphaFoldDB" id="A0A4Q1RHV7"/>
<name>A0A4Q1RHV7_9FIRM</name>
<dbReference type="UniPathway" id="UPA00148">
    <property type="reaction ID" value="UER00236"/>
</dbReference>
<dbReference type="GO" id="GO:0009236">
    <property type="term" value="P:cobalamin biosynthetic process"/>
    <property type="evidence" value="ECO:0007669"/>
    <property type="project" value="UniProtKB-UniPathway"/>
</dbReference>
<comment type="caution">
    <text evidence="18">The sequence shown here is derived from an EMBL/GenBank/DDBJ whole genome shotgun (WGS) entry which is preliminary data.</text>
</comment>
<protein>
    <recommendedName>
        <fullName evidence="16">Adenosylcobinamide kinase</fullName>
        <ecNumber evidence="8">2.7.1.156</ecNumber>
        <ecNumber evidence="9">2.7.7.62</ecNumber>
    </recommendedName>
    <alternativeName>
        <fullName evidence="17">Adenosylcobinamide-phosphate guanylyltransferase</fullName>
    </alternativeName>
</protein>
<evidence type="ECO:0000256" key="17">
    <source>
        <dbReference type="ARBA" id="ARBA00030571"/>
    </source>
</evidence>
<dbReference type="PANTHER" id="PTHR34848">
    <property type="match status" value="1"/>
</dbReference>
<dbReference type="SUPFAM" id="SSF52540">
    <property type="entry name" value="P-loop containing nucleoside triphosphate hydrolases"/>
    <property type="match status" value="1"/>
</dbReference>
<evidence type="ECO:0000256" key="9">
    <source>
        <dbReference type="ARBA" id="ARBA00012523"/>
    </source>
</evidence>
<sequence>MKLVIGGAYQGKQSYASKTYNLTNPDWKDGQTCTIEDLKTAKAVHHFHSFIRRELDEGRSVQDLAETIWKENPNLLIVTNEVGYGIVPMEAKEREWREACGRVCTKLAAYADQVTRVCCGLGTRIK</sequence>
<dbReference type="EMBL" id="SDKC01000001">
    <property type="protein sequence ID" value="RXS75276.1"/>
    <property type="molecule type" value="Genomic_DNA"/>
</dbReference>
<dbReference type="Pfam" id="PF02283">
    <property type="entry name" value="CobU"/>
    <property type="match status" value="1"/>
</dbReference>
<dbReference type="Proteomes" id="UP000290106">
    <property type="component" value="Unassembled WGS sequence"/>
</dbReference>
<comment type="pathway">
    <text evidence="5">Cofactor biosynthesis; adenosylcobalamin biosynthesis; adenosylcobalamin from cob(II)yrinate a,c-diamide: step 6/7.</text>
</comment>
<evidence type="ECO:0000256" key="3">
    <source>
        <dbReference type="ARBA" id="ARBA00001522"/>
    </source>
</evidence>
<evidence type="ECO:0000256" key="10">
    <source>
        <dbReference type="ARBA" id="ARBA00022573"/>
    </source>
</evidence>
<reference evidence="18 19" key="1">
    <citation type="submission" date="2019-01" db="EMBL/GenBank/DDBJ databases">
        <title>Blautia sp. nov. KGMB01111 isolated human feces.</title>
        <authorList>
            <person name="Park J.-E."/>
            <person name="Kim J.-S."/>
            <person name="Park S.-H."/>
        </authorList>
    </citation>
    <scope>NUCLEOTIDE SEQUENCE [LARGE SCALE GENOMIC DNA]</scope>
    <source>
        <strain evidence="18 19">KGMB01111</strain>
    </source>
</reference>
<dbReference type="GO" id="GO:0005525">
    <property type="term" value="F:GTP binding"/>
    <property type="evidence" value="ECO:0007669"/>
    <property type="project" value="UniProtKB-KW"/>
</dbReference>
<dbReference type="Gene3D" id="3.40.50.300">
    <property type="entry name" value="P-loop containing nucleotide triphosphate hydrolases"/>
    <property type="match status" value="1"/>
</dbReference>
<evidence type="ECO:0000256" key="13">
    <source>
        <dbReference type="ARBA" id="ARBA00022777"/>
    </source>
</evidence>
<keyword evidence="19" id="KW-1185">Reference proteome</keyword>
<evidence type="ECO:0000256" key="4">
    <source>
        <dbReference type="ARBA" id="ARBA00003889"/>
    </source>
</evidence>
<keyword evidence="15" id="KW-0342">GTP-binding</keyword>
<dbReference type="GO" id="GO:0008820">
    <property type="term" value="F:cobinamide phosphate guanylyltransferase activity"/>
    <property type="evidence" value="ECO:0007669"/>
    <property type="project" value="UniProtKB-EC"/>
</dbReference>
<keyword evidence="11" id="KW-0808">Transferase</keyword>
<evidence type="ECO:0000313" key="18">
    <source>
        <dbReference type="EMBL" id="RXS75276.1"/>
    </source>
</evidence>
<comment type="pathway">
    <text evidence="6">Cofactor biosynthesis; adenosylcobalamin biosynthesis; adenosylcobalamin from cob(II)yrinate a,c-diamide: step 5/7.</text>
</comment>
<keyword evidence="14" id="KW-0067">ATP-binding</keyword>
<evidence type="ECO:0000256" key="1">
    <source>
        <dbReference type="ARBA" id="ARBA00000312"/>
    </source>
</evidence>
<keyword evidence="13 18" id="KW-0418">Kinase</keyword>
<dbReference type="InterPro" id="IPR027417">
    <property type="entry name" value="P-loop_NTPase"/>
</dbReference>
<keyword evidence="12" id="KW-0547">Nucleotide-binding</keyword>
<evidence type="ECO:0000256" key="11">
    <source>
        <dbReference type="ARBA" id="ARBA00022679"/>
    </source>
</evidence>
<dbReference type="OrthoDB" id="1766664at2"/>
<comment type="catalytic activity">
    <reaction evidence="1">
        <text>adenosylcob(III)inamide + ATP = adenosylcob(III)inamide phosphate + ADP + H(+)</text>
        <dbReference type="Rhea" id="RHEA:15769"/>
        <dbReference type="ChEBI" id="CHEBI:2480"/>
        <dbReference type="ChEBI" id="CHEBI:15378"/>
        <dbReference type="ChEBI" id="CHEBI:30616"/>
        <dbReference type="ChEBI" id="CHEBI:58502"/>
        <dbReference type="ChEBI" id="CHEBI:456216"/>
        <dbReference type="EC" id="2.7.1.156"/>
    </reaction>
</comment>
<accession>A0A4Q1RHV7</accession>
<dbReference type="InterPro" id="IPR003203">
    <property type="entry name" value="CobU/CobP"/>
</dbReference>
<evidence type="ECO:0000256" key="7">
    <source>
        <dbReference type="ARBA" id="ARBA00007490"/>
    </source>
</evidence>
<evidence type="ECO:0000256" key="14">
    <source>
        <dbReference type="ARBA" id="ARBA00022840"/>
    </source>
</evidence>
<evidence type="ECO:0000256" key="6">
    <source>
        <dbReference type="ARBA" id="ARBA00005159"/>
    </source>
</evidence>
<comment type="catalytic activity">
    <reaction evidence="2">
        <text>adenosylcob(III)inamide phosphate + GTP + H(+) = adenosylcob(III)inamide-GDP + diphosphate</text>
        <dbReference type="Rhea" id="RHEA:22712"/>
        <dbReference type="ChEBI" id="CHEBI:15378"/>
        <dbReference type="ChEBI" id="CHEBI:33019"/>
        <dbReference type="ChEBI" id="CHEBI:37565"/>
        <dbReference type="ChEBI" id="CHEBI:58502"/>
        <dbReference type="ChEBI" id="CHEBI:60487"/>
        <dbReference type="EC" id="2.7.7.62"/>
    </reaction>
</comment>
<evidence type="ECO:0000256" key="8">
    <source>
        <dbReference type="ARBA" id="ARBA00012016"/>
    </source>
</evidence>
<dbReference type="GO" id="GO:0043752">
    <property type="term" value="F:adenosylcobinamide kinase activity"/>
    <property type="evidence" value="ECO:0007669"/>
    <property type="project" value="UniProtKB-EC"/>
</dbReference>
<keyword evidence="10" id="KW-0169">Cobalamin biosynthesis</keyword>
<evidence type="ECO:0000256" key="12">
    <source>
        <dbReference type="ARBA" id="ARBA00022741"/>
    </source>
</evidence>
<organism evidence="18 19">
    <name type="scientific">Blautia faecicola</name>
    <dbReference type="NCBI Taxonomy" id="2509240"/>
    <lineage>
        <taxon>Bacteria</taxon>
        <taxon>Bacillati</taxon>
        <taxon>Bacillota</taxon>
        <taxon>Clostridia</taxon>
        <taxon>Lachnospirales</taxon>
        <taxon>Lachnospiraceae</taxon>
        <taxon>Blautia</taxon>
    </lineage>
</organism>
<gene>
    <name evidence="18" type="ORF">ETP43_08640</name>
</gene>
<proteinExistence type="inferred from homology"/>
<dbReference type="GO" id="GO:0005524">
    <property type="term" value="F:ATP binding"/>
    <property type="evidence" value="ECO:0007669"/>
    <property type="project" value="UniProtKB-KW"/>
</dbReference>